<accession>A0ABX0H7Z6</accession>
<dbReference type="PANTHER" id="PTHR31084:SF0">
    <property type="entry name" value="ALPHA-L-FUCOSIDASE 2"/>
    <property type="match status" value="1"/>
</dbReference>
<evidence type="ECO:0000259" key="1">
    <source>
        <dbReference type="Pfam" id="PF21307"/>
    </source>
</evidence>
<sequence length="770" mass="87058">MKIEELSGNILAFTLLCLFATASCTGKEKKQPLPYYMELSFPNLAQSWDEGIPLGNAMLGALIWQKEGKLRFSLDRADLWDLRETKNLDFENHDFNWVKKQWEDKQYGAVQRQYDLPYDTLAGPSKIPGAALEFDISELGEIASVILDLQKASSEIRWENGTILRTFVHATEPVGWYRFENLKVDLLPEMVPPPYAVAGPSEALDPVSGQDLRRLGYPPGTLSEEENTITYEQEGWDGFRFQVNTRWKENGNQLEGSWSISSGKKGQETSNLAEKVTEKAFNKGMEDYQKSHVAWWDSFWQQSSITLPDTLLQRQYYMDMYKLGAAARQGAPPISLQSVWTADNGKLPPWKGDFHHDLNTQLSYWPTYKGNHLALEKGFLDWLNQHKPTFEKYTRAYFDSNGLNVPGVTTLEGDPMGGWIQYAFGPTVSAWLGHHYYLHWRYSMDREFLKNEAYPWIREVAIFLRELSIRGEDGKRKLPLSSSPEIHNNEARAWFDKMTNYDLALVRWTYTTASELALELGNPDEAEEWNTVLAEWPDYAIDETGLLVAPGEPLKESHRHFSQIMAIHPLGLIDPSNGEKDREIIENTIARLDELGSSYWTGYSFAWLGNLKARAGDGEGAASALRDFASSFVLPNSFHVNGDQSGTGKSNFTYRPFTLEGNFAFAAGIQEMLIQSHSGVVKLFPAIPEDWKSVGFEKLRTEGAFLVSAESIEGKVEEVIIYSEAGGVIPLINPFPNKDIAVKGNADIQWEENTLLISMLAGTEISLKLK</sequence>
<gene>
    <name evidence="3" type="ORF">G9Q97_13870</name>
</gene>
<evidence type="ECO:0000259" key="2">
    <source>
        <dbReference type="Pfam" id="PF22124"/>
    </source>
</evidence>
<dbReference type="Pfam" id="PF21307">
    <property type="entry name" value="Glyco_hydro_95_C"/>
    <property type="match status" value="1"/>
</dbReference>
<evidence type="ECO:0008006" key="5">
    <source>
        <dbReference type="Google" id="ProtNLM"/>
    </source>
</evidence>
<dbReference type="PROSITE" id="PS51257">
    <property type="entry name" value="PROKAR_LIPOPROTEIN"/>
    <property type="match status" value="1"/>
</dbReference>
<dbReference type="EMBL" id="JAANYN010000005">
    <property type="protein sequence ID" value="NHE57898.1"/>
    <property type="molecule type" value="Genomic_DNA"/>
</dbReference>
<evidence type="ECO:0000313" key="4">
    <source>
        <dbReference type="Proteomes" id="UP000649799"/>
    </source>
</evidence>
<dbReference type="Gene3D" id="1.50.10.10">
    <property type="match status" value="1"/>
</dbReference>
<proteinExistence type="predicted"/>
<evidence type="ECO:0000313" key="3">
    <source>
        <dbReference type="EMBL" id="NHE57898.1"/>
    </source>
</evidence>
<dbReference type="Proteomes" id="UP000649799">
    <property type="component" value="Unassembled WGS sequence"/>
</dbReference>
<dbReference type="InterPro" id="IPR008928">
    <property type="entry name" value="6-hairpin_glycosidase_sf"/>
</dbReference>
<dbReference type="InterPro" id="IPR049053">
    <property type="entry name" value="AFCA-like_C"/>
</dbReference>
<name>A0ABX0H7Z6_9BACT</name>
<dbReference type="SUPFAM" id="SSF48208">
    <property type="entry name" value="Six-hairpin glycosidases"/>
    <property type="match status" value="1"/>
</dbReference>
<dbReference type="Pfam" id="PF22124">
    <property type="entry name" value="Glyco_hydro_95_cat"/>
    <property type="match status" value="1"/>
</dbReference>
<keyword evidence="4" id="KW-1185">Reference proteome</keyword>
<dbReference type="InterPro" id="IPR054363">
    <property type="entry name" value="GH95_cat"/>
</dbReference>
<protein>
    <recommendedName>
        <fullName evidence="5">Alpha-L-fucosidase 2</fullName>
    </recommendedName>
</protein>
<organism evidence="3 4">
    <name type="scientific">Cyclobacterium plantarum</name>
    <dbReference type="NCBI Taxonomy" id="2716263"/>
    <lineage>
        <taxon>Bacteria</taxon>
        <taxon>Pseudomonadati</taxon>
        <taxon>Bacteroidota</taxon>
        <taxon>Cytophagia</taxon>
        <taxon>Cytophagales</taxon>
        <taxon>Cyclobacteriaceae</taxon>
        <taxon>Cyclobacterium</taxon>
    </lineage>
</organism>
<feature type="domain" description="Glycosyl hydrolase family 95 catalytic" evidence="2">
    <location>
        <begin position="312"/>
        <end position="673"/>
    </location>
</feature>
<dbReference type="RefSeq" id="WP_166147790.1">
    <property type="nucleotide sequence ID" value="NZ_JAANYN010000005.1"/>
</dbReference>
<reference evidence="3 4" key="1">
    <citation type="submission" date="2020-03" db="EMBL/GenBank/DDBJ databases">
        <title>Cyclobacterium plantarum sp. nov., a marine bacterium isolated from a coastal-marine wetland.</title>
        <authorList>
            <person name="Sanchez-Porro C."/>
            <person name="Ventosa A."/>
            <person name="Amoozegar M."/>
        </authorList>
    </citation>
    <scope>NUCLEOTIDE SEQUENCE [LARGE SCALE GENOMIC DNA]</scope>
    <source>
        <strain evidence="3 4">GBPx2</strain>
    </source>
</reference>
<feature type="domain" description="Alpha fucosidase A-like C-terminal" evidence="1">
    <location>
        <begin position="675"/>
        <end position="731"/>
    </location>
</feature>
<comment type="caution">
    <text evidence="3">The sequence shown here is derived from an EMBL/GenBank/DDBJ whole genome shotgun (WGS) entry which is preliminary data.</text>
</comment>
<dbReference type="InterPro" id="IPR012341">
    <property type="entry name" value="6hp_glycosidase-like_sf"/>
</dbReference>
<dbReference type="PANTHER" id="PTHR31084">
    <property type="entry name" value="ALPHA-L-FUCOSIDASE 2"/>
    <property type="match status" value="1"/>
</dbReference>